<organism evidence="2 3">
    <name type="scientific">Ophiocordyceps sinensis</name>
    <dbReference type="NCBI Taxonomy" id="72228"/>
    <lineage>
        <taxon>Eukaryota</taxon>
        <taxon>Fungi</taxon>
        <taxon>Dikarya</taxon>
        <taxon>Ascomycota</taxon>
        <taxon>Pezizomycotina</taxon>
        <taxon>Sordariomycetes</taxon>
        <taxon>Hypocreomycetidae</taxon>
        <taxon>Hypocreales</taxon>
        <taxon>Ophiocordycipitaceae</taxon>
        <taxon>Ophiocordyceps</taxon>
    </lineage>
</organism>
<feature type="compositionally biased region" description="Low complexity" evidence="1">
    <location>
        <begin position="165"/>
        <end position="195"/>
    </location>
</feature>
<reference evidence="2 3" key="1">
    <citation type="journal article" date="2020" name="Genome Biol. Evol.">
        <title>A new high-quality draft genome assembly of the Chinese cordyceps Ophiocordyceps sinensis.</title>
        <authorList>
            <person name="Shu R."/>
            <person name="Zhang J."/>
            <person name="Meng Q."/>
            <person name="Zhang H."/>
            <person name="Zhou G."/>
            <person name="Li M."/>
            <person name="Wu P."/>
            <person name="Zhao Y."/>
            <person name="Chen C."/>
            <person name="Qin Q."/>
        </authorList>
    </citation>
    <scope>NUCLEOTIDE SEQUENCE [LARGE SCALE GENOMIC DNA]</scope>
    <source>
        <strain evidence="2 3">IOZ07</strain>
    </source>
</reference>
<proteinExistence type="predicted"/>
<evidence type="ECO:0000313" key="2">
    <source>
        <dbReference type="EMBL" id="KAF4510406.1"/>
    </source>
</evidence>
<dbReference type="AlphaFoldDB" id="A0A8H4PU43"/>
<evidence type="ECO:0000256" key="1">
    <source>
        <dbReference type="SAM" id="MobiDB-lite"/>
    </source>
</evidence>
<evidence type="ECO:0000313" key="3">
    <source>
        <dbReference type="Proteomes" id="UP000557566"/>
    </source>
</evidence>
<gene>
    <name evidence="2" type="ORF">G6O67_002294</name>
</gene>
<keyword evidence="3" id="KW-1185">Reference proteome</keyword>
<sequence length="407" mass="44046">MMLSVKHIADPAPQLDVLYTNGLHRSATFRTCLEKAVDDINDKYGNSASACLPDRQIGGSSDDEPETSTNSTSHLARTNFQPRYRLPRLVQIPPLRSEPAASELEQVLPQSSNERGRPGRDGSPSPDRHEHETVEQAFKPTKPSTEAFVGEQTNCYQKSDDTHSKVSSSSRLSSSLSSTTSEKSCPGARNNAAPNLRRLARRLEDHNAASGRARCPPPFIVDAIPGTFSEDFDGEVPNSDSSIGDAHFGDTHGPQPQNLPPKDEASSRAAVVALKRVRSIPKSSEACSEAELPPLHRPRTYDDKHAAAPASQQRAPSVSELVSKFRQMESPPSYILRASIAGNADFHVMSAKAGILGTSRSHFSDDSEDTSALASNAEDAEQHPVFDTPSEERIVAGTWESENASNT</sequence>
<feature type="region of interest" description="Disordered" evidence="1">
    <location>
        <begin position="97"/>
        <end position="195"/>
    </location>
</feature>
<dbReference type="EMBL" id="JAAVMX010000003">
    <property type="protein sequence ID" value="KAF4510406.1"/>
    <property type="molecule type" value="Genomic_DNA"/>
</dbReference>
<feature type="compositionally biased region" description="Low complexity" evidence="1">
    <location>
        <begin position="307"/>
        <end position="317"/>
    </location>
</feature>
<feature type="compositionally biased region" description="Basic and acidic residues" evidence="1">
    <location>
        <begin position="380"/>
        <end position="394"/>
    </location>
</feature>
<comment type="caution">
    <text evidence="2">The sequence shown here is derived from an EMBL/GenBank/DDBJ whole genome shotgun (WGS) entry which is preliminary data.</text>
</comment>
<dbReference type="Proteomes" id="UP000557566">
    <property type="component" value="Unassembled WGS sequence"/>
</dbReference>
<feature type="compositionally biased region" description="Basic and acidic residues" evidence="1">
    <location>
        <begin position="114"/>
        <end position="134"/>
    </location>
</feature>
<dbReference type="OrthoDB" id="4928246at2759"/>
<name>A0A8H4PU43_9HYPO</name>
<feature type="region of interest" description="Disordered" evidence="1">
    <location>
        <begin position="358"/>
        <end position="407"/>
    </location>
</feature>
<feature type="region of interest" description="Disordered" evidence="1">
    <location>
        <begin position="46"/>
        <end position="82"/>
    </location>
</feature>
<feature type="region of interest" description="Disordered" evidence="1">
    <location>
        <begin position="230"/>
        <end position="268"/>
    </location>
</feature>
<feature type="compositionally biased region" description="Polar residues" evidence="1">
    <location>
        <begin position="67"/>
        <end position="81"/>
    </location>
</feature>
<accession>A0A8H4PU43</accession>
<protein>
    <submittedName>
        <fullName evidence="2">Uncharacterized protein</fullName>
    </submittedName>
</protein>
<feature type="region of interest" description="Disordered" evidence="1">
    <location>
        <begin position="282"/>
        <end position="319"/>
    </location>
</feature>